<dbReference type="InterPro" id="IPR017937">
    <property type="entry name" value="Thioredoxin_CS"/>
</dbReference>
<dbReference type="InterPro" id="IPR000866">
    <property type="entry name" value="AhpC/TSA"/>
</dbReference>
<evidence type="ECO:0000256" key="1">
    <source>
        <dbReference type="ARBA" id="ARBA00023157"/>
    </source>
</evidence>
<feature type="domain" description="Thioredoxin" evidence="2">
    <location>
        <begin position="49"/>
        <end position="186"/>
    </location>
</feature>
<gene>
    <name evidence="3" type="ORF">J2Z40_003896</name>
</gene>
<dbReference type="Pfam" id="PF00578">
    <property type="entry name" value="AhpC-TSA"/>
    <property type="match status" value="1"/>
</dbReference>
<dbReference type="EMBL" id="JAGIKZ010000041">
    <property type="protein sequence ID" value="MBP2243297.1"/>
    <property type="molecule type" value="Genomic_DNA"/>
</dbReference>
<proteinExistence type="predicted"/>
<comment type="caution">
    <text evidence="3">The sequence shown here is derived from an EMBL/GenBank/DDBJ whole genome shotgun (WGS) entry which is preliminary data.</text>
</comment>
<evidence type="ECO:0000259" key="2">
    <source>
        <dbReference type="PROSITE" id="PS51352"/>
    </source>
</evidence>
<dbReference type="Gene3D" id="3.40.30.10">
    <property type="entry name" value="Glutaredoxin"/>
    <property type="match status" value="1"/>
</dbReference>
<protein>
    <submittedName>
        <fullName evidence="3">Peroxiredoxin</fullName>
    </submittedName>
</protein>
<dbReference type="PROSITE" id="PS00194">
    <property type="entry name" value="THIOREDOXIN_1"/>
    <property type="match status" value="1"/>
</dbReference>
<keyword evidence="4" id="KW-1185">Reference proteome</keyword>
<dbReference type="InterPro" id="IPR050553">
    <property type="entry name" value="Thioredoxin_ResA/DsbE_sf"/>
</dbReference>
<dbReference type="RefSeq" id="WP_066391815.1">
    <property type="nucleotide sequence ID" value="NZ_JAGIKZ010000041.1"/>
</dbReference>
<dbReference type="PROSITE" id="PS51352">
    <property type="entry name" value="THIOREDOXIN_2"/>
    <property type="match status" value="1"/>
</dbReference>
<evidence type="ECO:0000313" key="3">
    <source>
        <dbReference type="EMBL" id="MBP2243297.1"/>
    </source>
</evidence>
<dbReference type="Proteomes" id="UP001519293">
    <property type="component" value="Unassembled WGS sequence"/>
</dbReference>
<dbReference type="CDD" id="cd02966">
    <property type="entry name" value="TlpA_like_family"/>
    <property type="match status" value="1"/>
</dbReference>
<keyword evidence="1" id="KW-1015">Disulfide bond</keyword>
<organism evidence="3 4">
    <name type="scientific">Cytobacillus eiseniae</name>
    <dbReference type="NCBI Taxonomy" id="762947"/>
    <lineage>
        <taxon>Bacteria</taxon>
        <taxon>Bacillati</taxon>
        <taxon>Bacillota</taxon>
        <taxon>Bacilli</taxon>
        <taxon>Bacillales</taxon>
        <taxon>Bacillaceae</taxon>
        <taxon>Cytobacillus</taxon>
    </lineage>
</organism>
<reference evidence="3 4" key="1">
    <citation type="submission" date="2021-03" db="EMBL/GenBank/DDBJ databases">
        <title>Genomic Encyclopedia of Type Strains, Phase IV (KMG-IV): sequencing the most valuable type-strain genomes for metagenomic binning, comparative biology and taxonomic classification.</title>
        <authorList>
            <person name="Goeker M."/>
        </authorList>
    </citation>
    <scope>NUCLEOTIDE SEQUENCE [LARGE SCALE GENOMIC DNA]</scope>
    <source>
        <strain evidence="3 4">DSM 26675</strain>
    </source>
</reference>
<dbReference type="InterPro" id="IPR036249">
    <property type="entry name" value="Thioredoxin-like_sf"/>
</dbReference>
<sequence length="186" mass="21571">MKKWILIIIVSSMLGWTTYDFVISDRKIANQTENVEEGKNDNKESTIGLEVNNIAPDFQLPTITGENMKLSDLRGKRVMINFWATWCPPCRAEMPDMEKFHQDKDIVILAVNLTETEKSLEDVEAFLDEYKLTFPIVMDKNLEVANLYQIQPIPTTYMVDSDGIIRYRAFGALNYDLMVQEFEKMK</sequence>
<dbReference type="InterPro" id="IPR013766">
    <property type="entry name" value="Thioredoxin_domain"/>
</dbReference>
<dbReference type="PANTHER" id="PTHR42852:SF1">
    <property type="entry name" value="THIOREDOXIN-LIKE PROTEIN YNEN"/>
    <property type="match status" value="1"/>
</dbReference>
<accession>A0ABS4RK60</accession>
<dbReference type="PANTHER" id="PTHR42852">
    <property type="entry name" value="THIOL:DISULFIDE INTERCHANGE PROTEIN DSBE"/>
    <property type="match status" value="1"/>
</dbReference>
<evidence type="ECO:0000313" key="4">
    <source>
        <dbReference type="Proteomes" id="UP001519293"/>
    </source>
</evidence>
<name>A0ABS4RK60_9BACI</name>
<dbReference type="SUPFAM" id="SSF52833">
    <property type="entry name" value="Thioredoxin-like"/>
    <property type="match status" value="1"/>
</dbReference>